<dbReference type="Pfam" id="PF18759">
    <property type="entry name" value="Plavaka"/>
    <property type="match status" value="1"/>
</dbReference>
<dbReference type="Proteomes" id="UP001383192">
    <property type="component" value="Unassembled WGS sequence"/>
</dbReference>
<keyword evidence="2" id="KW-1185">Reference proteome</keyword>
<organism evidence="1 2">
    <name type="scientific">Paramarasmius palmivorus</name>
    <dbReference type="NCBI Taxonomy" id="297713"/>
    <lineage>
        <taxon>Eukaryota</taxon>
        <taxon>Fungi</taxon>
        <taxon>Dikarya</taxon>
        <taxon>Basidiomycota</taxon>
        <taxon>Agaricomycotina</taxon>
        <taxon>Agaricomycetes</taxon>
        <taxon>Agaricomycetidae</taxon>
        <taxon>Agaricales</taxon>
        <taxon>Marasmiineae</taxon>
        <taxon>Marasmiaceae</taxon>
        <taxon>Paramarasmius</taxon>
    </lineage>
</organism>
<name>A0AAW0B6Y4_9AGAR</name>
<reference evidence="1 2" key="1">
    <citation type="submission" date="2024-01" db="EMBL/GenBank/DDBJ databases">
        <title>A draft genome for a cacao thread blight-causing isolate of Paramarasmius palmivorus.</title>
        <authorList>
            <person name="Baruah I.K."/>
            <person name="Bukari Y."/>
            <person name="Amoako-Attah I."/>
            <person name="Meinhardt L.W."/>
            <person name="Bailey B.A."/>
            <person name="Cohen S.P."/>
        </authorList>
    </citation>
    <scope>NUCLEOTIDE SEQUENCE [LARGE SCALE GENOMIC DNA]</scope>
    <source>
        <strain evidence="1 2">GH-12</strain>
    </source>
</reference>
<evidence type="ECO:0000313" key="1">
    <source>
        <dbReference type="EMBL" id="KAK7021949.1"/>
    </source>
</evidence>
<dbReference type="InterPro" id="IPR041078">
    <property type="entry name" value="Plavaka"/>
</dbReference>
<dbReference type="AlphaFoldDB" id="A0AAW0B6Y4"/>
<sequence length="355" mass="40820">MRHLVLHLLPKHQQPPSIQCTYVHTQPNNHRLFRIYDTKLPSHCPDIDIKDADVVDTPMVDTGEERPSCSKHLASAMGLMEKKEPVKPYWHPFSSAASYELIDWSAQKKTITNDSLNDLAKCLSNPDFHSQDLAGFDAATEKKCLDRHIAEQAVAQKTLLWSASDVWQKGKISIPMPCPHQTTTSEEEAPKFEMEFWIKHSPVSMASHIPQIELSTSNELRWKGWMMKKLRPSYCDATHLTNFGSAQLWPIYVWIANYSKYPQAQPMNFSALHLAYLPKFPDLVKNKYQEVFGIIPSEEIMQFLNREVIQAGYAMILKSEVVKAYRDGKVFKCADARLCKFLFEFFAYSANYVEK</sequence>
<accession>A0AAW0B6Y4</accession>
<protein>
    <submittedName>
        <fullName evidence="1">Uncharacterized protein</fullName>
    </submittedName>
</protein>
<dbReference type="EMBL" id="JAYKXP010000157">
    <property type="protein sequence ID" value="KAK7021949.1"/>
    <property type="molecule type" value="Genomic_DNA"/>
</dbReference>
<comment type="caution">
    <text evidence="1">The sequence shown here is derived from an EMBL/GenBank/DDBJ whole genome shotgun (WGS) entry which is preliminary data.</text>
</comment>
<evidence type="ECO:0000313" key="2">
    <source>
        <dbReference type="Proteomes" id="UP001383192"/>
    </source>
</evidence>
<proteinExistence type="predicted"/>
<gene>
    <name evidence="1" type="ORF">VNI00_017128</name>
</gene>